<sequence>MKQMTLSALEEIMHTCAGDDESTDSFQQAPERAFADLGYDSLALLETQSVIRREYGVDLSEQALSEAETPQQLVDLVNRCLSAA</sequence>
<organism evidence="4 5">
    <name type="scientific">Salinispora tropica (strain ATCC BAA-916 / DSM 44818 / JCM 13857 / NBRC 105044 / CNB-440)</name>
    <dbReference type="NCBI Taxonomy" id="369723"/>
    <lineage>
        <taxon>Bacteria</taxon>
        <taxon>Bacillati</taxon>
        <taxon>Actinomycetota</taxon>
        <taxon>Actinomycetes</taxon>
        <taxon>Micromonosporales</taxon>
        <taxon>Micromonosporaceae</taxon>
        <taxon>Salinispora</taxon>
    </lineage>
</organism>
<dbReference type="SMART" id="SM00823">
    <property type="entry name" value="PKS_PP"/>
    <property type="match status" value="1"/>
</dbReference>
<dbReference type="Proteomes" id="UP000000235">
    <property type="component" value="Chromosome"/>
</dbReference>
<dbReference type="KEGG" id="stp:Strop_2225"/>
<dbReference type="InterPro" id="IPR036736">
    <property type="entry name" value="ACP-like_sf"/>
</dbReference>
<keyword evidence="1" id="KW-0596">Phosphopantetheine</keyword>
<gene>
    <name evidence="4" type="ordered locus">Strop_2225</name>
</gene>
<evidence type="ECO:0000313" key="4">
    <source>
        <dbReference type="EMBL" id="ABP54676.1"/>
    </source>
</evidence>
<dbReference type="InterPro" id="IPR020806">
    <property type="entry name" value="PKS_PP-bd"/>
</dbReference>
<dbReference type="Gene3D" id="1.10.1200.10">
    <property type="entry name" value="ACP-like"/>
    <property type="match status" value="1"/>
</dbReference>
<dbReference type="PROSITE" id="PS50075">
    <property type="entry name" value="CARRIER"/>
    <property type="match status" value="1"/>
</dbReference>
<evidence type="ECO:0000256" key="2">
    <source>
        <dbReference type="ARBA" id="ARBA00022553"/>
    </source>
</evidence>
<dbReference type="STRING" id="369723.Strop_2225"/>
<evidence type="ECO:0000313" key="5">
    <source>
        <dbReference type="Proteomes" id="UP000000235"/>
    </source>
</evidence>
<proteinExistence type="predicted"/>
<evidence type="ECO:0000259" key="3">
    <source>
        <dbReference type="PROSITE" id="PS50075"/>
    </source>
</evidence>
<dbReference type="eggNOG" id="COG0236">
    <property type="taxonomic scope" value="Bacteria"/>
</dbReference>
<protein>
    <submittedName>
        <fullName evidence="4">Phosphopantetheine-binding</fullName>
    </submittedName>
</protein>
<dbReference type="HOGENOM" id="CLU_108696_12_0_11"/>
<evidence type="ECO:0000256" key="1">
    <source>
        <dbReference type="ARBA" id="ARBA00022450"/>
    </source>
</evidence>
<dbReference type="GO" id="GO:0031177">
    <property type="term" value="F:phosphopantetheine binding"/>
    <property type="evidence" value="ECO:0007669"/>
    <property type="project" value="InterPro"/>
</dbReference>
<dbReference type="InterPro" id="IPR009081">
    <property type="entry name" value="PP-bd_ACP"/>
</dbReference>
<dbReference type="PATRIC" id="fig|369723.5.peg.2282"/>
<feature type="domain" description="Carrier" evidence="3">
    <location>
        <begin position="3"/>
        <end position="81"/>
    </location>
</feature>
<dbReference type="AlphaFoldDB" id="A4X726"/>
<dbReference type="Pfam" id="PF00550">
    <property type="entry name" value="PP-binding"/>
    <property type="match status" value="1"/>
</dbReference>
<name>A4X726_SALTO</name>
<reference evidence="5" key="1">
    <citation type="journal article" date="2007" name="Proc. Natl. Acad. Sci. U.S.A.">
        <title>Genome sequencing reveals complex secondary metabolome in the marine actinomycete Salinispora tropica.</title>
        <authorList>
            <person name="Udwary D.W."/>
            <person name="Zeigler L."/>
            <person name="Asolkar R.N."/>
            <person name="Singan V."/>
            <person name="Lapidus A."/>
            <person name="Fenical W."/>
            <person name="Jensen P.R."/>
            <person name="Moore B.S."/>
        </authorList>
    </citation>
    <scope>NUCLEOTIDE SEQUENCE [LARGE SCALE GENOMIC DNA]</scope>
    <source>
        <strain evidence="5">ATCC BAA-916 / DSM 44818 / CNB-440</strain>
    </source>
</reference>
<keyword evidence="2" id="KW-0597">Phosphoprotein</keyword>
<keyword evidence="5" id="KW-1185">Reference proteome</keyword>
<dbReference type="SUPFAM" id="SSF47336">
    <property type="entry name" value="ACP-like"/>
    <property type="match status" value="1"/>
</dbReference>
<dbReference type="EMBL" id="CP000667">
    <property type="protein sequence ID" value="ABP54676.1"/>
    <property type="molecule type" value="Genomic_DNA"/>
</dbReference>
<accession>A4X726</accession>